<proteinExistence type="predicted"/>
<dbReference type="RefSeq" id="WP_138191601.1">
    <property type="nucleotide sequence ID" value="NZ_VBWP01000008.1"/>
</dbReference>
<keyword evidence="2" id="KW-1185">Reference proteome</keyword>
<dbReference type="InterPro" id="IPR023378">
    <property type="entry name" value="YheA/YmcA-like_dom_sf"/>
</dbReference>
<dbReference type="AlphaFoldDB" id="A0A5R8Q9F8"/>
<gene>
    <name evidence="1" type="ORF">FEZ08_09130</name>
</gene>
<dbReference type="Gene3D" id="1.20.1500.10">
    <property type="entry name" value="YheA/YmcA-like"/>
    <property type="match status" value="1"/>
</dbReference>
<evidence type="ECO:0008006" key="3">
    <source>
        <dbReference type="Google" id="ProtNLM"/>
    </source>
</evidence>
<dbReference type="Proteomes" id="UP000306912">
    <property type="component" value="Unassembled WGS sequence"/>
</dbReference>
<sequence>MQENELFQAVDHIAPAIKKLDVYQTFIELDKKVQQEPELLELLALYNGVQEQHTENVMKYGRHHPDNKDLRQQMVAYKTRIDGFSDFKLYQKCARELQKILDEVADMMNQLFPSEQAKSCGSSCTCHTK</sequence>
<dbReference type="EMBL" id="VBWP01000008">
    <property type="protein sequence ID" value="TLG72540.1"/>
    <property type="molecule type" value="Genomic_DNA"/>
</dbReference>
<dbReference type="InterPro" id="IPR010368">
    <property type="entry name" value="Com_YlbF"/>
</dbReference>
<dbReference type="FunCoup" id="A0A5R8Q9F8">
    <property type="interactions" value="4"/>
</dbReference>
<evidence type="ECO:0000313" key="1">
    <source>
        <dbReference type="EMBL" id="TLG72540.1"/>
    </source>
</evidence>
<evidence type="ECO:0000313" key="2">
    <source>
        <dbReference type="Proteomes" id="UP000306912"/>
    </source>
</evidence>
<reference evidence="1 2" key="1">
    <citation type="submission" date="2019-05" db="EMBL/GenBank/DDBJ databases">
        <title>Culicoidintestinum kansasii gen. nov., sp. nov. from the gastrointestinal tract of the biting midge, Culicoides sonorensis.</title>
        <authorList>
            <person name="Neupane S."/>
            <person name="Ghosh A."/>
            <person name="Gunther S."/>
            <person name="Martin K."/>
            <person name="Zurek L."/>
        </authorList>
    </citation>
    <scope>NUCLEOTIDE SEQUENCE [LARGE SCALE GENOMIC DNA]</scope>
    <source>
        <strain evidence="1 2">CS-1</strain>
    </source>
</reference>
<comment type="caution">
    <text evidence="1">The sequence shown here is derived from an EMBL/GenBank/DDBJ whole genome shotgun (WGS) entry which is preliminary data.</text>
</comment>
<accession>A0A5R8Q9F8</accession>
<organism evidence="1 2">
    <name type="scientific">Culicoidibacter larvae</name>
    <dbReference type="NCBI Taxonomy" id="2579976"/>
    <lineage>
        <taxon>Bacteria</taxon>
        <taxon>Bacillati</taxon>
        <taxon>Bacillota</taxon>
        <taxon>Culicoidibacteria</taxon>
        <taxon>Culicoidibacterales</taxon>
        <taxon>Culicoidibacteraceae</taxon>
        <taxon>Culicoidibacter</taxon>
    </lineage>
</organism>
<dbReference type="Pfam" id="PF06133">
    <property type="entry name" value="Com_YlbF"/>
    <property type="match status" value="1"/>
</dbReference>
<name>A0A5R8Q9F8_9FIRM</name>
<protein>
    <recommendedName>
        <fullName evidence="3">YlbF family regulator</fullName>
    </recommendedName>
</protein>
<dbReference type="SUPFAM" id="SSF158622">
    <property type="entry name" value="YheA/YmcA-like"/>
    <property type="match status" value="1"/>
</dbReference>
<dbReference type="OrthoDB" id="2157513at2"/>
<dbReference type="InParanoid" id="A0A5R8Q9F8"/>